<sequence>MCPTDDLKRALGSVADAERPVADPAADLARARSAASARTRRRLRLGLTGATTAVVLCVGAALVLDRAPSDPGTATSVPDAPSSGVRLVAERFEATPYTFDLTPEGWSVQAQRPAAVTIAPDDGSTSSSPDDFAGKLVILFDGNRPSGRQLEHEGRLFWVSGDSGYTALATRTRDDEPAGVVRIQYPDGAGWDLDSMVAFLASVHVGPGARQGLG</sequence>
<proteinExistence type="predicted"/>
<evidence type="ECO:0000256" key="1">
    <source>
        <dbReference type="SAM" id="Phobius"/>
    </source>
</evidence>
<dbReference type="RefSeq" id="WP_183590675.1">
    <property type="nucleotide sequence ID" value="NZ_JACHWR010000001.1"/>
</dbReference>
<evidence type="ECO:0000313" key="3">
    <source>
        <dbReference type="Proteomes" id="UP000589626"/>
    </source>
</evidence>
<keyword evidence="3" id="KW-1185">Reference proteome</keyword>
<accession>A0A7W4YZ09</accession>
<keyword evidence="1" id="KW-0472">Membrane</keyword>
<organism evidence="2 3">
    <name type="scientific">Nocardioides soli</name>
    <dbReference type="NCBI Taxonomy" id="1036020"/>
    <lineage>
        <taxon>Bacteria</taxon>
        <taxon>Bacillati</taxon>
        <taxon>Actinomycetota</taxon>
        <taxon>Actinomycetes</taxon>
        <taxon>Propionibacteriales</taxon>
        <taxon>Nocardioidaceae</taxon>
        <taxon>Nocardioides</taxon>
    </lineage>
</organism>
<gene>
    <name evidence="2" type="ORF">FHU40_000470</name>
</gene>
<dbReference type="Proteomes" id="UP000589626">
    <property type="component" value="Unassembled WGS sequence"/>
</dbReference>
<comment type="caution">
    <text evidence="2">The sequence shown here is derived from an EMBL/GenBank/DDBJ whole genome shotgun (WGS) entry which is preliminary data.</text>
</comment>
<protein>
    <recommendedName>
        <fullName evidence="4">DUF4245 domain-containing protein</fullName>
    </recommendedName>
</protein>
<evidence type="ECO:0008006" key="4">
    <source>
        <dbReference type="Google" id="ProtNLM"/>
    </source>
</evidence>
<dbReference type="AlphaFoldDB" id="A0A7W4YZ09"/>
<reference evidence="2 3" key="1">
    <citation type="submission" date="2020-08" db="EMBL/GenBank/DDBJ databases">
        <title>Sequencing the genomes of 1000 actinobacteria strains.</title>
        <authorList>
            <person name="Klenk H.-P."/>
        </authorList>
    </citation>
    <scope>NUCLEOTIDE SEQUENCE [LARGE SCALE GENOMIC DNA]</scope>
    <source>
        <strain evidence="2 3">DSM 105498</strain>
    </source>
</reference>
<evidence type="ECO:0000313" key="2">
    <source>
        <dbReference type="EMBL" id="MBB3040669.1"/>
    </source>
</evidence>
<keyword evidence="1" id="KW-0812">Transmembrane</keyword>
<name>A0A7W4YZ09_9ACTN</name>
<dbReference type="EMBL" id="JACHWR010000001">
    <property type="protein sequence ID" value="MBB3040669.1"/>
    <property type="molecule type" value="Genomic_DNA"/>
</dbReference>
<feature type="transmembrane region" description="Helical" evidence="1">
    <location>
        <begin position="45"/>
        <end position="64"/>
    </location>
</feature>
<keyword evidence="1" id="KW-1133">Transmembrane helix</keyword>